<dbReference type="Gene3D" id="3.40.50.720">
    <property type="entry name" value="NAD(P)-binding Rossmann-like Domain"/>
    <property type="match status" value="1"/>
</dbReference>
<evidence type="ECO:0000313" key="2">
    <source>
        <dbReference type="EMBL" id="GAA4233970.1"/>
    </source>
</evidence>
<feature type="domain" description="NAD-dependent epimerase/dehydratase" evidence="1">
    <location>
        <begin position="5"/>
        <end position="206"/>
    </location>
</feature>
<dbReference type="PANTHER" id="PTHR43245">
    <property type="entry name" value="BIFUNCTIONAL POLYMYXIN RESISTANCE PROTEIN ARNA"/>
    <property type="match status" value="1"/>
</dbReference>
<reference evidence="3" key="1">
    <citation type="journal article" date="2019" name="Int. J. Syst. Evol. Microbiol.">
        <title>The Global Catalogue of Microorganisms (GCM) 10K type strain sequencing project: providing services to taxonomists for standard genome sequencing and annotation.</title>
        <authorList>
            <consortium name="The Broad Institute Genomics Platform"/>
            <consortium name="The Broad Institute Genome Sequencing Center for Infectious Disease"/>
            <person name="Wu L."/>
            <person name="Ma J."/>
        </authorList>
    </citation>
    <scope>NUCLEOTIDE SEQUENCE [LARGE SCALE GENOMIC DNA]</scope>
    <source>
        <strain evidence="3">JCM 17630</strain>
    </source>
</reference>
<comment type="caution">
    <text evidence="2">The sequence shown here is derived from an EMBL/GenBank/DDBJ whole genome shotgun (WGS) entry which is preliminary data.</text>
</comment>
<dbReference type="Pfam" id="PF01370">
    <property type="entry name" value="Epimerase"/>
    <property type="match status" value="1"/>
</dbReference>
<dbReference type="Proteomes" id="UP001501496">
    <property type="component" value="Unassembled WGS sequence"/>
</dbReference>
<evidence type="ECO:0000259" key="1">
    <source>
        <dbReference type="Pfam" id="PF01370"/>
    </source>
</evidence>
<dbReference type="InterPro" id="IPR036291">
    <property type="entry name" value="NAD(P)-bd_dom_sf"/>
</dbReference>
<accession>A0ABP8C5B5</accession>
<gene>
    <name evidence="2" type="ORF">GCM10022291_12330</name>
</gene>
<dbReference type="EMBL" id="BAABCA010000002">
    <property type="protein sequence ID" value="GAA4233970.1"/>
    <property type="molecule type" value="Genomic_DNA"/>
</dbReference>
<proteinExistence type="predicted"/>
<organism evidence="2 3">
    <name type="scientific">Postechiella marina</name>
    <dbReference type="NCBI Taxonomy" id="943941"/>
    <lineage>
        <taxon>Bacteria</taxon>
        <taxon>Pseudomonadati</taxon>
        <taxon>Bacteroidota</taxon>
        <taxon>Flavobacteriia</taxon>
        <taxon>Flavobacteriales</taxon>
        <taxon>Flavobacteriaceae</taxon>
        <taxon>Postechiella</taxon>
    </lineage>
</organism>
<sequence>MKKTIVITGINGFLGSRLKDILNNDFQLYGIERKEDFNGPIKTFASTNLDEIDINPDFVIMCHAAVSSGQINVETDLLYQVNVKLTNEILAKFNNSKIIYISSASIYNLNETIITENTVNSPNNEYAISKYWAEKLVLNTNRAVIVRLSSLYGVKMKENTIIPNYINQALNNGNIEVWGEGKREQNYIFIDDVCSLIKNVFEKFNKVCNKTLLAVSNREYTNLELAKIIAKETNAKIKLVNQDYSASLNYNNLETRTVLNWKAESNFKQEIIKYIKWKQKQS</sequence>
<dbReference type="InterPro" id="IPR050177">
    <property type="entry name" value="Lipid_A_modif_metabolic_enz"/>
</dbReference>
<protein>
    <recommendedName>
        <fullName evidence="1">NAD-dependent epimerase/dehydratase domain-containing protein</fullName>
    </recommendedName>
</protein>
<dbReference type="CDD" id="cd08946">
    <property type="entry name" value="SDR_e"/>
    <property type="match status" value="1"/>
</dbReference>
<name>A0ABP8C5B5_9FLAO</name>
<keyword evidence="3" id="KW-1185">Reference proteome</keyword>
<dbReference type="RefSeq" id="WP_344787246.1">
    <property type="nucleotide sequence ID" value="NZ_BAABCA010000002.1"/>
</dbReference>
<evidence type="ECO:0000313" key="3">
    <source>
        <dbReference type="Proteomes" id="UP001501496"/>
    </source>
</evidence>
<dbReference type="InterPro" id="IPR001509">
    <property type="entry name" value="Epimerase_deHydtase"/>
</dbReference>
<dbReference type="SUPFAM" id="SSF51735">
    <property type="entry name" value="NAD(P)-binding Rossmann-fold domains"/>
    <property type="match status" value="1"/>
</dbReference>